<accession>A0A2T6BDD5</accession>
<organism evidence="1 2">
    <name type="scientific">Litoreibacter ponti</name>
    <dbReference type="NCBI Taxonomy" id="1510457"/>
    <lineage>
        <taxon>Bacteria</taxon>
        <taxon>Pseudomonadati</taxon>
        <taxon>Pseudomonadota</taxon>
        <taxon>Alphaproteobacteria</taxon>
        <taxon>Rhodobacterales</taxon>
        <taxon>Roseobacteraceae</taxon>
        <taxon>Litoreibacter</taxon>
    </lineage>
</organism>
<dbReference type="InterPro" id="IPR011057">
    <property type="entry name" value="Mss4-like_sf"/>
</dbReference>
<dbReference type="InterPro" id="IPR046149">
    <property type="entry name" value="DUF6151"/>
</dbReference>
<dbReference type="Proteomes" id="UP000243978">
    <property type="component" value="Unassembled WGS sequence"/>
</dbReference>
<sequence length="197" mass="21320">MMSDAISLTCQCGSFKARLRGADAKNGNHGVCYCVDCQAFARHLVQLDRVADAAGGTEIYQTQPHRFEITEGAAHLAVLRLSPKGLNRWYAACCNTPICNTPRSPKVAFAGVVAANITAPDGALGPIRFRYKRESALHPVSEPAGNMVGFVVKTLSAILGERLSGRWRDTPFFDDGGNPVVEPRVISREEKAAAYTR</sequence>
<dbReference type="SUPFAM" id="SSF51316">
    <property type="entry name" value="Mss4-like"/>
    <property type="match status" value="1"/>
</dbReference>
<dbReference type="Gene3D" id="3.90.1590.10">
    <property type="entry name" value="glutathione-dependent formaldehyde- activating enzyme (gfa)"/>
    <property type="match status" value="1"/>
</dbReference>
<dbReference type="Pfam" id="PF19648">
    <property type="entry name" value="DUF6151"/>
    <property type="match status" value="1"/>
</dbReference>
<dbReference type="EMBL" id="QBKS01000002">
    <property type="protein sequence ID" value="PTX54059.1"/>
    <property type="molecule type" value="Genomic_DNA"/>
</dbReference>
<name>A0A2T6BDD5_9RHOB</name>
<proteinExistence type="predicted"/>
<protein>
    <recommendedName>
        <fullName evidence="3">CENP-V/GFA domain-containing protein</fullName>
    </recommendedName>
</protein>
<gene>
    <name evidence="1" type="ORF">C8N43_2864</name>
</gene>
<evidence type="ECO:0000313" key="1">
    <source>
        <dbReference type="EMBL" id="PTX54059.1"/>
    </source>
</evidence>
<dbReference type="AlphaFoldDB" id="A0A2T6BDD5"/>
<keyword evidence="2" id="KW-1185">Reference proteome</keyword>
<reference evidence="1 2" key="1">
    <citation type="submission" date="2018-04" db="EMBL/GenBank/DDBJ databases">
        <title>Genomic Encyclopedia of Archaeal and Bacterial Type Strains, Phase II (KMG-II): from individual species to whole genera.</title>
        <authorList>
            <person name="Goeker M."/>
        </authorList>
    </citation>
    <scope>NUCLEOTIDE SEQUENCE [LARGE SCALE GENOMIC DNA]</scope>
    <source>
        <strain evidence="1 2">DSM 100977</strain>
    </source>
</reference>
<comment type="caution">
    <text evidence="1">The sequence shown here is derived from an EMBL/GenBank/DDBJ whole genome shotgun (WGS) entry which is preliminary data.</text>
</comment>
<evidence type="ECO:0000313" key="2">
    <source>
        <dbReference type="Proteomes" id="UP000243978"/>
    </source>
</evidence>
<evidence type="ECO:0008006" key="3">
    <source>
        <dbReference type="Google" id="ProtNLM"/>
    </source>
</evidence>